<feature type="compositionally biased region" description="Gly residues" evidence="4">
    <location>
        <begin position="1"/>
        <end position="12"/>
    </location>
</feature>
<keyword evidence="3" id="KW-0902">Two-component regulatory system</keyword>
<keyword evidence="1" id="KW-0808">Transferase</keyword>
<feature type="domain" description="GAF" evidence="5">
    <location>
        <begin position="163"/>
        <end position="311"/>
    </location>
</feature>
<gene>
    <name evidence="6" type="primary">dosT_2</name>
    <name evidence="6" type="ORF">DWB77_05287</name>
</gene>
<dbReference type="Gene3D" id="1.20.5.1930">
    <property type="match status" value="1"/>
</dbReference>
<reference evidence="6 7" key="1">
    <citation type="submission" date="2018-10" db="EMBL/GenBank/DDBJ databases">
        <title>Relationship between Morphology and Antimicrobial Activity in Streptomyces.</title>
        <authorList>
            <person name="Kang H.J."/>
            <person name="Kim S.B."/>
        </authorList>
    </citation>
    <scope>NUCLEOTIDE SEQUENCE [LARGE SCALE GENOMIC DNA]</scope>
    <source>
        <strain evidence="6 7">BH38</strain>
    </source>
</reference>
<dbReference type="KEGG" id="shun:DWB77_05287"/>
<evidence type="ECO:0000313" key="6">
    <source>
        <dbReference type="EMBL" id="AYG83092.1"/>
    </source>
</evidence>
<feature type="region of interest" description="Disordered" evidence="4">
    <location>
        <begin position="233"/>
        <end position="252"/>
    </location>
</feature>
<feature type="compositionally biased region" description="Pro residues" evidence="4">
    <location>
        <begin position="24"/>
        <end position="34"/>
    </location>
</feature>
<feature type="compositionally biased region" description="Basic and acidic residues" evidence="4">
    <location>
        <begin position="233"/>
        <end position="244"/>
    </location>
</feature>
<dbReference type="EMBL" id="CP032698">
    <property type="protein sequence ID" value="AYG83092.1"/>
    <property type="molecule type" value="Genomic_DNA"/>
</dbReference>
<dbReference type="InterPro" id="IPR050482">
    <property type="entry name" value="Sensor_HK_TwoCompSys"/>
</dbReference>
<dbReference type="PANTHER" id="PTHR24421:SF56">
    <property type="entry name" value="OXYGEN SENSOR HISTIDINE KINASE RESPONSE REGULATOR DOST"/>
    <property type="match status" value="1"/>
</dbReference>
<proteinExistence type="predicted"/>
<name>A0A387HPT5_9ACTN</name>
<dbReference type="AlphaFoldDB" id="A0A387HPT5"/>
<feature type="domain" description="GAF" evidence="5">
    <location>
        <begin position="332"/>
        <end position="476"/>
    </location>
</feature>
<evidence type="ECO:0000256" key="2">
    <source>
        <dbReference type="ARBA" id="ARBA00022777"/>
    </source>
</evidence>
<evidence type="ECO:0000256" key="4">
    <source>
        <dbReference type="SAM" id="MobiDB-lite"/>
    </source>
</evidence>
<dbReference type="GO" id="GO:0016020">
    <property type="term" value="C:membrane"/>
    <property type="evidence" value="ECO:0007669"/>
    <property type="project" value="InterPro"/>
</dbReference>
<dbReference type="InterPro" id="IPR003018">
    <property type="entry name" value="GAF"/>
</dbReference>
<evidence type="ECO:0000256" key="1">
    <source>
        <dbReference type="ARBA" id="ARBA00022679"/>
    </source>
</evidence>
<organism evidence="6 7">
    <name type="scientific">Streptomyces hundungensis</name>
    <dbReference type="NCBI Taxonomy" id="1077946"/>
    <lineage>
        <taxon>Bacteria</taxon>
        <taxon>Bacillati</taxon>
        <taxon>Actinomycetota</taxon>
        <taxon>Actinomycetes</taxon>
        <taxon>Kitasatosporales</taxon>
        <taxon>Streptomycetaceae</taxon>
        <taxon>Streptomyces</taxon>
    </lineage>
</organism>
<dbReference type="SUPFAM" id="SSF55781">
    <property type="entry name" value="GAF domain-like"/>
    <property type="match status" value="2"/>
</dbReference>
<dbReference type="GO" id="GO:0000155">
    <property type="term" value="F:phosphorelay sensor kinase activity"/>
    <property type="evidence" value="ECO:0007669"/>
    <property type="project" value="InterPro"/>
</dbReference>
<dbReference type="PANTHER" id="PTHR24421">
    <property type="entry name" value="NITRATE/NITRITE SENSOR PROTEIN NARX-RELATED"/>
    <property type="match status" value="1"/>
</dbReference>
<keyword evidence="2 6" id="KW-0418">Kinase</keyword>
<feature type="region of interest" description="Disordered" evidence="4">
    <location>
        <begin position="1"/>
        <end position="144"/>
    </location>
</feature>
<dbReference type="Pfam" id="PF07730">
    <property type="entry name" value="HisKA_3"/>
    <property type="match status" value="1"/>
</dbReference>
<evidence type="ECO:0000259" key="5">
    <source>
        <dbReference type="SMART" id="SM00065"/>
    </source>
</evidence>
<evidence type="ECO:0000313" key="7">
    <source>
        <dbReference type="Proteomes" id="UP000271554"/>
    </source>
</evidence>
<evidence type="ECO:0000256" key="3">
    <source>
        <dbReference type="ARBA" id="ARBA00023012"/>
    </source>
</evidence>
<dbReference type="SMART" id="SM00065">
    <property type="entry name" value="GAF"/>
    <property type="match status" value="2"/>
</dbReference>
<dbReference type="Pfam" id="PF13185">
    <property type="entry name" value="GAF_2"/>
    <property type="match status" value="1"/>
</dbReference>
<dbReference type="Pfam" id="PF01590">
    <property type="entry name" value="GAF"/>
    <property type="match status" value="1"/>
</dbReference>
<dbReference type="InterPro" id="IPR011712">
    <property type="entry name" value="Sig_transdc_His_kin_sub3_dim/P"/>
</dbReference>
<dbReference type="Gene3D" id="3.30.450.40">
    <property type="match status" value="2"/>
</dbReference>
<protein>
    <submittedName>
        <fullName evidence="6">Hypoxia sensor histidine kinase response regulator DosT</fullName>
    </submittedName>
</protein>
<dbReference type="GO" id="GO:0046983">
    <property type="term" value="F:protein dimerization activity"/>
    <property type="evidence" value="ECO:0007669"/>
    <property type="project" value="InterPro"/>
</dbReference>
<dbReference type="Proteomes" id="UP000271554">
    <property type="component" value="Chromosome"/>
</dbReference>
<dbReference type="InterPro" id="IPR029016">
    <property type="entry name" value="GAF-like_dom_sf"/>
</dbReference>
<sequence length="659" mass="69186">MTEAEGLGGAEPGGRRRPSRPTSDTPPNPHPAAPQDPTATDPGTPAPEHPAATEPGTPGGEHPTATEPGTPNPEHPAATEPGTPNPEHPAATEPGTPNPEHPAATEPGTPNPEHPAATEPGTPNPEHPAATGSSGTPGGEADSVAPRLPMLLEAVLGVGTDLELRTTLQHIVESAAELTDARYGALGVVDPERGRLTDLFTTGLTDAERERIASLPDGHTGLLGALIQDPRPLRLDDRRTDPRSADLPPGHPPMRSFLGVPIRVHTQVFGNLYLTEKRGGPFTEEDLALLRVLAAQAGIAIGNARLYETVRVRERWIEGAAAVTTSLLTGESAADALMKVAERARLLADAAAGVVLQPTAAGGMEIVAASAPDDPDDIVGTTIEPGSPVLVQLLGGEPVFLEDSATDPRMTTHVRSRFGPSMMLPLQSGGKLIGTLALPRRRGARPYTAVDRLLAAQFASQAALALVLADAQHNREQLAVYEDRDRIARDLHDLVVQRLFATEMMLESTRRRAEKAAADDTDEMLTRAVDELDSTIQEVRTAIFALQQPPADAPTTPRGRVLRETAGAGALLGFRPSVRFEGAVDTLVGEPVDAQLVAALRGALAAAHRRAGVSSVRVVVDAGAELPDGRPGVRLTVVDNGMRDDGIRGTTLTWQAPLP</sequence>
<keyword evidence="7" id="KW-1185">Reference proteome</keyword>
<accession>A0A387HPT5</accession>